<name>K0RSX8_THAOC</name>
<feature type="non-terminal residue" evidence="2">
    <location>
        <position position="185"/>
    </location>
</feature>
<feature type="region of interest" description="Disordered" evidence="1">
    <location>
        <begin position="146"/>
        <end position="185"/>
    </location>
</feature>
<evidence type="ECO:0000256" key="1">
    <source>
        <dbReference type="SAM" id="MobiDB-lite"/>
    </source>
</evidence>
<keyword evidence="3" id="KW-1185">Reference proteome</keyword>
<accession>K0RSX8</accession>
<dbReference type="AlphaFoldDB" id="K0RSX8"/>
<evidence type="ECO:0000313" key="2">
    <source>
        <dbReference type="EMBL" id="EJK52021.1"/>
    </source>
</evidence>
<comment type="caution">
    <text evidence="2">The sequence shown here is derived from an EMBL/GenBank/DDBJ whole genome shotgun (WGS) entry which is preliminary data.</text>
</comment>
<proteinExistence type="predicted"/>
<gene>
    <name evidence="2" type="ORF">THAOC_28750</name>
</gene>
<evidence type="ECO:0000313" key="3">
    <source>
        <dbReference type="Proteomes" id="UP000266841"/>
    </source>
</evidence>
<sequence>MPESETADNSALEYIPPLTPWCTSGQYWPSSDGPVYRASSRWVYCFTAFVTRGRPKLCCCGDGDGDGTGKRESIGWAGRATDQRESDACSGPSECRHGRPRSVGDATRPLTHRDGACPPHRRQARQGRRRMISGFIGTDVEATYKDRGTRLMRNRSPTSREEEAAIDGAPSAKERPDDFCAAEAT</sequence>
<dbReference type="Proteomes" id="UP000266841">
    <property type="component" value="Unassembled WGS sequence"/>
</dbReference>
<protein>
    <submittedName>
        <fullName evidence="2">Uncharacterized protein</fullName>
    </submittedName>
</protein>
<organism evidence="2 3">
    <name type="scientific">Thalassiosira oceanica</name>
    <name type="common">Marine diatom</name>
    <dbReference type="NCBI Taxonomy" id="159749"/>
    <lineage>
        <taxon>Eukaryota</taxon>
        <taxon>Sar</taxon>
        <taxon>Stramenopiles</taxon>
        <taxon>Ochrophyta</taxon>
        <taxon>Bacillariophyta</taxon>
        <taxon>Coscinodiscophyceae</taxon>
        <taxon>Thalassiosirophycidae</taxon>
        <taxon>Thalassiosirales</taxon>
        <taxon>Thalassiosiraceae</taxon>
        <taxon>Thalassiosira</taxon>
    </lineage>
</organism>
<reference evidence="2 3" key="1">
    <citation type="journal article" date="2012" name="Genome Biol.">
        <title>Genome and low-iron response of an oceanic diatom adapted to chronic iron limitation.</title>
        <authorList>
            <person name="Lommer M."/>
            <person name="Specht M."/>
            <person name="Roy A.S."/>
            <person name="Kraemer L."/>
            <person name="Andreson R."/>
            <person name="Gutowska M.A."/>
            <person name="Wolf J."/>
            <person name="Bergner S.V."/>
            <person name="Schilhabel M.B."/>
            <person name="Klostermeier U.C."/>
            <person name="Beiko R.G."/>
            <person name="Rosenstiel P."/>
            <person name="Hippler M."/>
            <person name="Laroche J."/>
        </authorList>
    </citation>
    <scope>NUCLEOTIDE SEQUENCE [LARGE SCALE GENOMIC DNA]</scope>
    <source>
        <strain evidence="2 3">CCMP1005</strain>
    </source>
</reference>
<feature type="region of interest" description="Disordered" evidence="1">
    <location>
        <begin position="78"/>
        <end position="126"/>
    </location>
</feature>
<dbReference type="EMBL" id="AGNL01040576">
    <property type="protein sequence ID" value="EJK52021.1"/>
    <property type="molecule type" value="Genomic_DNA"/>
</dbReference>